<keyword evidence="5" id="KW-0573">Peptidoglycan synthesis</keyword>
<accession>A0ABP6SBC3</accession>
<feature type="compositionally biased region" description="Low complexity" evidence="8">
    <location>
        <begin position="93"/>
        <end position="106"/>
    </location>
</feature>
<feature type="compositionally biased region" description="Acidic residues" evidence="8">
    <location>
        <begin position="78"/>
        <end position="92"/>
    </location>
</feature>
<sequence length="829" mass="84114">MAGESPDTSEQQKSSGETTASENDPRLAVVRTASGTSDASEAAGGSGSSDADDKSASVATAVAERDADEGEVTLTDETSPDGGDEVGVDEAADAAASDGEGDACGAPRDEADADDRSGEDDGSGRPGSDNEPAGAVETADEAAVAGDAIADADDASDGDGDSGSGDDSAPSGAVKTADEAAADGEQQDADDSADEDDAEADSEDASDGEEAASDAAASADEQDSKAPVSAAKPGDESWFDRPAEPKAAEKAEKAVESDAEKTGGGSWFDRPAKASEAGKTASAKAPQTGKARGAEDTPGAEAPQGDKPGKSAAGKGDEASEAGTASAAKASSAADKADKAADRGKEVDQPTTMLKAVRPAPVDQPTTALKVVTPPGQKPDGKPAGLIEAERTRQQQLPPKPPMDLLAELTNTPPPPETLLRTSARRVKIWTPLAVLALIVFAVVQLVRPLPAPALKLTADSTFSFEGSKPSLPWPEEGQGQIVVSGLGTVGEFGEQKPVPIASVTKSMTAYVVLKDHPLKEGEDGPMIPVDALAEKEGGYDETGNESTLNTIKEGQKLSLKDALSAIMIPSANNVARLLARWDAGSEKAFVEKMNATAKELGMTNTTYTDPSGLDATTVSTAADQVKLGVKMMEIPALVDITKQPTWTDPSGKEWPNYNTVVPFDGAVGIKTGSTTKAGGNLLFASRKEVGGSTQMIVGALLGQYAKSPDDSILDIVNANSKDVLVATREVLESKTVVKKGDVVGLVDDGLGGTTPVIATKDVAAAGWPGLTVKIGLNDGGTRIPHSAAAGTVVGTLTVGEGPNATKVPVALQSDLAEPDFGAKLTRIG</sequence>
<feature type="compositionally biased region" description="Basic and acidic residues" evidence="8">
    <location>
        <begin position="335"/>
        <end position="348"/>
    </location>
</feature>
<evidence type="ECO:0000256" key="3">
    <source>
        <dbReference type="ARBA" id="ARBA00022801"/>
    </source>
</evidence>
<keyword evidence="11" id="KW-1185">Reference proteome</keyword>
<feature type="compositionally biased region" description="Basic and acidic residues" evidence="8">
    <location>
        <begin position="233"/>
        <end position="261"/>
    </location>
</feature>
<evidence type="ECO:0000313" key="10">
    <source>
        <dbReference type="EMBL" id="GAA3372562.1"/>
    </source>
</evidence>
<evidence type="ECO:0000256" key="8">
    <source>
        <dbReference type="SAM" id="MobiDB-lite"/>
    </source>
</evidence>
<evidence type="ECO:0000256" key="1">
    <source>
        <dbReference type="ARBA" id="ARBA00007164"/>
    </source>
</evidence>
<evidence type="ECO:0000256" key="7">
    <source>
        <dbReference type="RuleBase" id="RU004016"/>
    </source>
</evidence>
<dbReference type="SUPFAM" id="SSF56601">
    <property type="entry name" value="beta-lactamase/transpeptidase-like"/>
    <property type="match status" value="1"/>
</dbReference>
<reference evidence="11" key="1">
    <citation type="journal article" date="2019" name="Int. J. Syst. Evol. Microbiol.">
        <title>The Global Catalogue of Microorganisms (GCM) 10K type strain sequencing project: providing services to taxonomists for standard genome sequencing and annotation.</title>
        <authorList>
            <consortium name="The Broad Institute Genomics Platform"/>
            <consortium name="The Broad Institute Genome Sequencing Center for Infectious Disease"/>
            <person name="Wu L."/>
            <person name="Ma J."/>
        </authorList>
    </citation>
    <scope>NUCLEOTIDE SEQUENCE [LARGE SCALE GENOMIC DNA]</scope>
    <source>
        <strain evidence="11">JCM 9651</strain>
    </source>
</reference>
<feature type="compositionally biased region" description="Acidic residues" evidence="8">
    <location>
        <begin position="180"/>
        <end position="212"/>
    </location>
</feature>
<evidence type="ECO:0000256" key="4">
    <source>
        <dbReference type="ARBA" id="ARBA00022960"/>
    </source>
</evidence>
<organism evidence="10 11">
    <name type="scientific">Streptomyces sannanensis</name>
    <dbReference type="NCBI Taxonomy" id="285536"/>
    <lineage>
        <taxon>Bacteria</taxon>
        <taxon>Bacillati</taxon>
        <taxon>Actinomycetota</taxon>
        <taxon>Actinomycetes</taxon>
        <taxon>Kitasatosporales</taxon>
        <taxon>Streptomycetaceae</taxon>
        <taxon>Streptomyces</taxon>
    </lineage>
</organism>
<evidence type="ECO:0000259" key="9">
    <source>
        <dbReference type="Pfam" id="PF00768"/>
    </source>
</evidence>
<feature type="compositionally biased region" description="Basic and acidic residues" evidence="8">
    <location>
        <begin position="107"/>
        <end position="116"/>
    </location>
</feature>
<dbReference type="PANTHER" id="PTHR21581">
    <property type="entry name" value="D-ALANYL-D-ALANINE CARBOXYPEPTIDASE"/>
    <property type="match status" value="1"/>
</dbReference>
<evidence type="ECO:0000256" key="5">
    <source>
        <dbReference type="ARBA" id="ARBA00022984"/>
    </source>
</evidence>
<feature type="compositionally biased region" description="Low complexity" evidence="8">
    <location>
        <begin position="321"/>
        <end position="334"/>
    </location>
</feature>
<feature type="compositionally biased region" description="Low complexity" evidence="8">
    <location>
        <begin position="126"/>
        <end position="149"/>
    </location>
</feature>
<comment type="similarity">
    <text evidence="1 7">Belongs to the peptidase S11 family.</text>
</comment>
<dbReference type="Pfam" id="PF00768">
    <property type="entry name" value="Peptidase_S11"/>
    <property type="match status" value="1"/>
</dbReference>
<feature type="region of interest" description="Disordered" evidence="8">
    <location>
        <begin position="1"/>
        <end position="384"/>
    </location>
</feature>
<keyword evidence="2" id="KW-0732">Signal</keyword>
<feature type="compositionally biased region" description="Low complexity" evidence="8">
    <location>
        <begin position="33"/>
        <end position="43"/>
    </location>
</feature>
<dbReference type="InterPro" id="IPR001967">
    <property type="entry name" value="Peptidase_S11_N"/>
</dbReference>
<keyword evidence="3" id="KW-0378">Hydrolase</keyword>
<comment type="caution">
    <text evidence="10">The sequence shown here is derived from an EMBL/GenBank/DDBJ whole genome shotgun (WGS) entry which is preliminary data.</text>
</comment>
<evidence type="ECO:0000313" key="11">
    <source>
        <dbReference type="Proteomes" id="UP001499990"/>
    </source>
</evidence>
<name>A0ABP6SBC3_9ACTN</name>
<evidence type="ECO:0000256" key="2">
    <source>
        <dbReference type="ARBA" id="ARBA00022729"/>
    </source>
</evidence>
<dbReference type="PANTHER" id="PTHR21581:SF33">
    <property type="entry name" value="D-ALANYL-D-ALANINE CARBOXYPEPTIDASE DACB"/>
    <property type="match status" value="1"/>
</dbReference>
<evidence type="ECO:0000256" key="6">
    <source>
        <dbReference type="ARBA" id="ARBA00023316"/>
    </source>
</evidence>
<feature type="domain" description="Peptidase S11 D-alanyl-D-alanine carboxypeptidase A N-terminal" evidence="9">
    <location>
        <begin position="495"/>
        <end position="686"/>
    </location>
</feature>
<dbReference type="EMBL" id="BAAAYL010000001">
    <property type="protein sequence ID" value="GAA3372562.1"/>
    <property type="molecule type" value="Genomic_DNA"/>
</dbReference>
<dbReference type="RefSeq" id="WP_345037195.1">
    <property type="nucleotide sequence ID" value="NZ_BAAAYL010000001.1"/>
</dbReference>
<dbReference type="InterPro" id="IPR018044">
    <property type="entry name" value="Peptidase_S11"/>
</dbReference>
<feature type="compositionally biased region" description="Acidic residues" evidence="8">
    <location>
        <begin position="150"/>
        <end position="160"/>
    </location>
</feature>
<keyword evidence="6" id="KW-0961">Cell wall biogenesis/degradation</keyword>
<keyword evidence="4" id="KW-0133">Cell shape</keyword>
<gene>
    <name evidence="10" type="ORF">GCM10020367_27970</name>
</gene>
<dbReference type="Gene3D" id="3.40.710.10">
    <property type="entry name" value="DD-peptidase/beta-lactamase superfamily"/>
    <property type="match status" value="1"/>
</dbReference>
<proteinExistence type="inferred from homology"/>
<dbReference type="Proteomes" id="UP001499990">
    <property type="component" value="Unassembled WGS sequence"/>
</dbReference>
<dbReference type="PRINTS" id="PR00725">
    <property type="entry name" value="DADACBPTASE1"/>
</dbReference>
<protein>
    <recommendedName>
        <fullName evidence="9">Peptidase S11 D-alanyl-D-alanine carboxypeptidase A N-terminal domain-containing protein</fullName>
    </recommendedName>
</protein>
<feature type="compositionally biased region" description="Polar residues" evidence="8">
    <location>
        <begin position="1"/>
        <end position="22"/>
    </location>
</feature>
<dbReference type="InterPro" id="IPR012338">
    <property type="entry name" value="Beta-lactam/transpept-like"/>
</dbReference>